<dbReference type="AlphaFoldDB" id="A0A4S4C388"/>
<protein>
    <recommendedName>
        <fullName evidence="3">RNA polymerase alpha subunit C-terminal domain-containing protein</fullName>
    </recommendedName>
</protein>
<name>A0A4S4C388_9BACI</name>
<dbReference type="NCBIfam" id="NF005841">
    <property type="entry name" value="PRK07758.1"/>
    <property type="match status" value="1"/>
</dbReference>
<evidence type="ECO:0000313" key="1">
    <source>
        <dbReference type="EMBL" id="THF81971.1"/>
    </source>
</evidence>
<proteinExistence type="predicted"/>
<dbReference type="SUPFAM" id="SSF47789">
    <property type="entry name" value="C-terminal domain of RNA polymerase alpha subunit"/>
    <property type="match status" value="1"/>
</dbReference>
<dbReference type="Gene3D" id="1.10.150.20">
    <property type="entry name" value="5' to 3' exonuclease, C-terminal subdomain"/>
    <property type="match status" value="1"/>
</dbReference>
<accession>A0A4S4C388</accession>
<evidence type="ECO:0008006" key="3">
    <source>
        <dbReference type="Google" id="ProtNLM"/>
    </source>
</evidence>
<organism evidence="1 2">
    <name type="scientific">Metabacillus sediminilitoris</name>
    <dbReference type="NCBI Taxonomy" id="2567941"/>
    <lineage>
        <taxon>Bacteria</taxon>
        <taxon>Bacillati</taxon>
        <taxon>Bacillota</taxon>
        <taxon>Bacilli</taxon>
        <taxon>Bacillales</taxon>
        <taxon>Bacillaceae</taxon>
        <taxon>Metabacillus</taxon>
    </lineage>
</organism>
<comment type="caution">
    <text evidence="1">The sequence shown here is derived from an EMBL/GenBank/DDBJ whole genome shotgun (WGS) entry which is preliminary data.</text>
</comment>
<gene>
    <name evidence="1" type="ORF">E6W99_04810</name>
</gene>
<evidence type="ECO:0000313" key="2">
    <source>
        <dbReference type="Proteomes" id="UP000310334"/>
    </source>
</evidence>
<reference evidence="1 2" key="1">
    <citation type="submission" date="2019-04" db="EMBL/GenBank/DDBJ databases">
        <title>Bacillus sediminilitoris sp. nov., isolated from a tidal flat sediment on the East China Sea.</title>
        <authorList>
            <person name="Wei Y."/>
            <person name="Mao H."/>
            <person name="Fang J."/>
        </authorList>
    </citation>
    <scope>NUCLEOTIDE SEQUENCE [LARGE SCALE GENOMIC DNA]</scope>
    <source>
        <strain evidence="1 2">DSL-17</strain>
    </source>
</reference>
<sequence>MTTSEKNLKTCNKGHKYYKSSDCPTCPTCEQKRKPENGFLSLLSAPARRALEHNGITSLHLLSTYSEKEILKLHGMGPAFLPKLRTALKENGLSFKS</sequence>
<dbReference type="Proteomes" id="UP000310334">
    <property type="component" value="Unassembled WGS sequence"/>
</dbReference>
<dbReference type="OrthoDB" id="7950977at2"/>
<dbReference type="RefSeq" id="WP_136352055.1">
    <property type="nucleotide sequence ID" value="NZ_CP046266.1"/>
</dbReference>
<keyword evidence="2" id="KW-1185">Reference proteome</keyword>
<dbReference type="EMBL" id="SSNT01000003">
    <property type="protein sequence ID" value="THF81971.1"/>
    <property type="molecule type" value="Genomic_DNA"/>
</dbReference>